<dbReference type="Proteomes" id="UP001553148">
    <property type="component" value="Unassembled WGS sequence"/>
</dbReference>
<keyword evidence="4" id="KW-1185">Reference proteome</keyword>
<evidence type="ECO:0000256" key="1">
    <source>
        <dbReference type="SAM" id="Coils"/>
    </source>
</evidence>
<keyword evidence="1" id="KW-0175">Coiled coil</keyword>
<comment type="caution">
    <text evidence="3">The sequence shown here is derived from an EMBL/GenBank/DDBJ whole genome shotgun (WGS) entry which is preliminary data.</text>
</comment>
<dbReference type="EMBL" id="JBFAUJ010000010">
    <property type="protein sequence ID" value="MEV8462544.1"/>
    <property type="molecule type" value="Genomic_DNA"/>
</dbReference>
<proteinExistence type="predicted"/>
<reference evidence="3 4" key="1">
    <citation type="submission" date="2024-06" db="EMBL/GenBank/DDBJ databases">
        <title>The Natural Products Discovery Center: Release of the First 8490 Sequenced Strains for Exploring Actinobacteria Biosynthetic Diversity.</title>
        <authorList>
            <person name="Kalkreuter E."/>
            <person name="Kautsar S.A."/>
            <person name="Yang D."/>
            <person name="Bader C.D."/>
            <person name="Teijaro C.N."/>
            <person name="Fluegel L."/>
            <person name="Davis C.M."/>
            <person name="Simpson J.R."/>
            <person name="Lauterbach L."/>
            <person name="Steele A.D."/>
            <person name="Gui C."/>
            <person name="Meng S."/>
            <person name="Li G."/>
            <person name="Viehrig K."/>
            <person name="Ye F."/>
            <person name="Su P."/>
            <person name="Kiefer A.F."/>
            <person name="Nichols A."/>
            <person name="Cepeda A.J."/>
            <person name="Yan W."/>
            <person name="Fan B."/>
            <person name="Jiang Y."/>
            <person name="Adhikari A."/>
            <person name="Zheng C.-J."/>
            <person name="Schuster L."/>
            <person name="Cowan T.M."/>
            <person name="Smanski M.J."/>
            <person name="Chevrette M.G."/>
            <person name="De Carvalho L.P.S."/>
            <person name="Shen B."/>
        </authorList>
    </citation>
    <scope>NUCLEOTIDE SEQUENCE [LARGE SCALE GENOMIC DNA]</scope>
    <source>
        <strain evidence="3 4">NPDC052360</strain>
    </source>
</reference>
<feature type="region of interest" description="Disordered" evidence="2">
    <location>
        <begin position="138"/>
        <end position="159"/>
    </location>
</feature>
<evidence type="ECO:0000256" key="2">
    <source>
        <dbReference type="SAM" id="MobiDB-lite"/>
    </source>
</evidence>
<gene>
    <name evidence="3" type="ORF">AB0470_23690</name>
</gene>
<accession>A0ABV3KTA0</accession>
<evidence type="ECO:0000313" key="4">
    <source>
        <dbReference type="Proteomes" id="UP001553148"/>
    </source>
</evidence>
<protein>
    <submittedName>
        <fullName evidence="3">Uncharacterized protein</fullName>
    </submittedName>
</protein>
<evidence type="ECO:0000313" key="3">
    <source>
        <dbReference type="EMBL" id="MEV8462544.1"/>
    </source>
</evidence>
<sequence>MSESALSRALSGKAVPERRSVEILFDAARSDASEQGIEVGITLADLYRLHSKAVAEQNDTVATRLIADLESMSKQLRDARDENEQLRSAYAALRAQQDELRQQASLKAISLRSLRRKHAVLQRSAATLRKRVSLLEAGSPARSPEAALPVPRQEGDRQRTQLDKAAARNVARRAEALYDGGRQADEVLALLRHTTDAYSPAETALLVVLLTQHGQQELVRDFLHIYGRDKPDREVLLTALELLKYGAPANAEALLLTAAATRGPKLTP</sequence>
<feature type="coiled-coil region" evidence="1">
    <location>
        <begin position="62"/>
        <end position="131"/>
    </location>
</feature>
<dbReference type="RefSeq" id="WP_162655524.1">
    <property type="nucleotide sequence ID" value="NZ_JBFAUJ010000010.1"/>
</dbReference>
<organism evidence="3 4">
    <name type="scientific">Streptomyces griseosporeus</name>
    <dbReference type="NCBI Taxonomy" id="1910"/>
    <lineage>
        <taxon>Bacteria</taxon>
        <taxon>Bacillati</taxon>
        <taxon>Actinomycetota</taxon>
        <taxon>Actinomycetes</taxon>
        <taxon>Kitasatosporales</taxon>
        <taxon>Streptomycetaceae</taxon>
        <taxon>Streptomyces</taxon>
    </lineage>
</organism>
<name>A0ABV3KTA0_STRGS</name>